<dbReference type="EMBL" id="JBHSMJ010000039">
    <property type="protein sequence ID" value="MFC5451651.1"/>
    <property type="molecule type" value="Genomic_DNA"/>
</dbReference>
<sequence>MSPGNKTLNDTCVQRVKVVFSNPFIRHEPAKRMKPFLLWNRWKLKLADKADEMNDRASNRENVLAAIESLRLAHREWDHYLIGDRLVLETTMLEFDRVARLLEENGLRQCDYELLVEYERKWGML</sequence>
<evidence type="ECO:0000313" key="1">
    <source>
        <dbReference type="EMBL" id="MFC5451651.1"/>
    </source>
</evidence>
<name>A0ABW0KGF6_9BACL</name>
<keyword evidence="2" id="KW-1185">Reference proteome</keyword>
<proteinExistence type="predicted"/>
<protein>
    <submittedName>
        <fullName evidence="1">Uncharacterized protein</fullName>
    </submittedName>
</protein>
<gene>
    <name evidence="1" type="ORF">ACFPOG_25965</name>
</gene>
<reference evidence="2" key="1">
    <citation type="journal article" date="2019" name="Int. J. Syst. Evol. Microbiol.">
        <title>The Global Catalogue of Microorganisms (GCM) 10K type strain sequencing project: providing services to taxonomists for standard genome sequencing and annotation.</title>
        <authorList>
            <consortium name="The Broad Institute Genomics Platform"/>
            <consortium name="The Broad Institute Genome Sequencing Center for Infectious Disease"/>
            <person name="Wu L."/>
            <person name="Ma J."/>
        </authorList>
    </citation>
    <scope>NUCLEOTIDE SEQUENCE [LARGE SCALE GENOMIC DNA]</scope>
    <source>
        <strain evidence="2">KACC 11904</strain>
    </source>
</reference>
<comment type="caution">
    <text evidence="1">The sequence shown here is derived from an EMBL/GenBank/DDBJ whole genome shotgun (WGS) entry which is preliminary data.</text>
</comment>
<organism evidence="1 2">
    <name type="scientific">Paenibacillus aestuarii</name>
    <dbReference type="NCBI Taxonomy" id="516965"/>
    <lineage>
        <taxon>Bacteria</taxon>
        <taxon>Bacillati</taxon>
        <taxon>Bacillota</taxon>
        <taxon>Bacilli</taxon>
        <taxon>Bacillales</taxon>
        <taxon>Paenibacillaceae</taxon>
        <taxon>Paenibacillus</taxon>
    </lineage>
</organism>
<dbReference type="Proteomes" id="UP001596044">
    <property type="component" value="Unassembled WGS sequence"/>
</dbReference>
<dbReference type="RefSeq" id="WP_270881093.1">
    <property type="nucleotide sequence ID" value="NZ_JAQFVF010000045.1"/>
</dbReference>
<evidence type="ECO:0000313" key="2">
    <source>
        <dbReference type="Proteomes" id="UP001596044"/>
    </source>
</evidence>
<accession>A0ABW0KGF6</accession>